<dbReference type="HAMAP" id="MF_00134_B">
    <property type="entry name" value="IGPS_B"/>
    <property type="match status" value="1"/>
</dbReference>
<name>A0ABU4WGY4_9BACT</name>
<dbReference type="InterPro" id="IPR011060">
    <property type="entry name" value="RibuloseP-bd_barrel"/>
</dbReference>
<dbReference type="RefSeq" id="WP_370396985.1">
    <property type="nucleotide sequence ID" value="NZ_JALBUT010000005.1"/>
</dbReference>
<keyword evidence="5 8" id="KW-0822">Tryptophan biosynthesis</keyword>
<keyword evidence="3 8" id="KW-0028">Amino-acid biosynthesis</keyword>
<evidence type="ECO:0000259" key="9">
    <source>
        <dbReference type="Pfam" id="PF00218"/>
    </source>
</evidence>
<dbReference type="SUPFAM" id="SSF51366">
    <property type="entry name" value="Ribulose-phoshate binding barrel"/>
    <property type="match status" value="1"/>
</dbReference>
<evidence type="ECO:0000313" key="11">
    <source>
        <dbReference type="Proteomes" id="UP001275932"/>
    </source>
</evidence>
<organism evidence="10 11">
    <name type="scientific">Intestinicryptomonas porci</name>
    <dbReference type="NCBI Taxonomy" id="2926320"/>
    <lineage>
        <taxon>Bacteria</taxon>
        <taxon>Pseudomonadati</taxon>
        <taxon>Verrucomicrobiota</taxon>
        <taxon>Opitutia</taxon>
        <taxon>Opitutales</taxon>
        <taxon>Intestinicryptomonaceae</taxon>
        <taxon>Intestinicryptomonas</taxon>
    </lineage>
</organism>
<dbReference type="InterPro" id="IPR045186">
    <property type="entry name" value="Indole-3-glycerol_P_synth"/>
</dbReference>
<dbReference type="PROSITE" id="PS00614">
    <property type="entry name" value="IGPS"/>
    <property type="match status" value="1"/>
</dbReference>
<gene>
    <name evidence="8 10" type="primary">trpC</name>
    <name evidence="10" type="ORF">MOX91_05005</name>
</gene>
<dbReference type="InterPro" id="IPR013798">
    <property type="entry name" value="Indole-3-glycerol_P_synth_dom"/>
</dbReference>
<dbReference type="EMBL" id="JALBUT010000005">
    <property type="protein sequence ID" value="MDX8415538.1"/>
    <property type="molecule type" value="Genomic_DNA"/>
</dbReference>
<dbReference type="Proteomes" id="UP001275932">
    <property type="component" value="Unassembled WGS sequence"/>
</dbReference>
<reference evidence="10 11" key="1">
    <citation type="submission" date="2022-03" db="EMBL/GenBank/DDBJ databases">
        <title>Novel taxa within the pig intestine.</title>
        <authorList>
            <person name="Wylensek D."/>
            <person name="Bishof K."/>
            <person name="Afrizal A."/>
            <person name="Clavel T."/>
        </authorList>
    </citation>
    <scope>NUCLEOTIDE SEQUENCE [LARGE SCALE GENOMIC DNA]</scope>
    <source>
        <strain evidence="10 11">CLA-KB-P66</strain>
    </source>
</reference>
<evidence type="ECO:0000256" key="3">
    <source>
        <dbReference type="ARBA" id="ARBA00022605"/>
    </source>
</evidence>
<comment type="pathway">
    <text evidence="2 8">Amino-acid biosynthesis; L-tryptophan biosynthesis; L-tryptophan from chorismate: step 4/5.</text>
</comment>
<evidence type="ECO:0000256" key="1">
    <source>
        <dbReference type="ARBA" id="ARBA00001633"/>
    </source>
</evidence>
<dbReference type="GO" id="GO:0004425">
    <property type="term" value="F:indole-3-glycerol-phosphate synthase activity"/>
    <property type="evidence" value="ECO:0007669"/>
    <property type="project" value="UniProtKB-EC"/>
</dbReference>
<keyword evidence="4 8" id="KW-0210">Decarboxylase</keyword>
<dbReference type="InterPro" id="IPR001468">
    <property type="entry name" value="Indole-3-GlycerolPSynthase_CS"/>
</dbReference>
<dbReference type="CDD" id="cd00331">
    <property type="entry name" value="IGPS"/>
    <property type="match status" value="1"/>
</dbReference>
<dbReference type="PANTHER" id="PTHR22854:SF2">
    <property type="entry name" value="INDOLE-3-GLYCEROL-PHOSPHATE SYNTHASE"/>
    <property type="match status" value="1"/>
</dbReference>
<accession>A0ABU4WGY4</accession>
<comment type="catalytic activity">
    <reaction evidence="1 8">
        <text>1-(2-carboxyphenylamino)-1-deoxy-D-ribulose 5-phosphate + H(+) = (1S,2R)-1-C-(indol-3-yl)glycerol 3-phosphate + CO2 + H2O</text>
        <dbReference type="Rhea" id="RHEA:23476"/>
        <dbReference type="ChEBI" id="CHEBI:15377"/>
        <dbReference type="ChEBI" id="CHEBI:15378"/>
        <dbReference type="ChEBI" id="CHEBI:16526"/>
        <dbReference type="ChEBI" id="CHEBI:58613"/>
        <dbReference type="ChEBI" id="CHEBI:58866"/>
        <dbReference type="EC" id="4.1.1.48"/>
    </reaction>
</comment>
<dbReference type="Gene3D" id="3.20.20.70">
    <property type="entry name" value="Aldolase class I"/>
    <property type="match status" value="1"/>
</dbReference>
<dbReference type="EC" id="4.1.1.48" evidence="8"/>
<evidence type="ECO:0000256" key="7">
    <source>
        <dbReference type="ARBA" id="ARBA00023239"/>
    </source>
</evidence>
<dbReference type="PANTHER" id="PTHR22854">
    <property type="entry name" value="TRYPTOPHAN BIOSYNTHESIS PROTEIN"/>
    <property type="match status" value="1"/>
</dbReference>
<keyword evidence="11" id="KW-1185">Reference proteome</keyword>
<evidence type="ECO:0000256" key="2">
    <source>
        <dbReference type="ARBA" id="ARBA00004696"/>
    </source>
</evidence>
<comment type="similarity">
    <text evidence="8">Belongs to the TrpC family.</text>
</comment>
<evidence type="ECO:0000256" key="6">
    <source>
        <dbReference type="ARBA" id="ARBA00023141"/>
    </source>
</evidence>
<feature type="domain" description="Indole-3-glycerol phosphate synthase" evidence="9">
    <location>
        <begin position="4"/>
        <end position="255"/>
    </location>
</feature>
<keyword evidence="6 8" id="KW-0057">Aromatic amino acid biosynthesis</keyword>
<proteinExistence type="inferred from homology"/>
<evidence type="ECO:0000256" key="4">
    <source>
        <dbReference type="ARBA" id="ARBA00022793"/>
    </source>
</evidence>
<protein>
    <recommendedName>
        <fullName evidence="8">Indole-3-glycerol phosphate synthase</fullName>
        <shortName evidence="8">IGPS</shortName>
        <ecNumber evidence="8">4.1.1.48</ecNumber>
    </recommendedName>
</protein>
<dbReference type="HAMAP" id="MF_00134_A">
    <property type="entry name" value="IGPS_A"/>
    <property type="match status" value="1"/>
</dbReference>
<evidence type="ECO:0000256" key="5">
    <source>
        <dbReference type="ARBA" id="ARBA00022822"/>
    </source>
</evidence>
<dbReference type="InterPro" id="IPR013785">
    <property type="entry name" value="Aldolase_TIM"/>
</dbReference>
<dbReference type="Pfam" id="PF00218">
    <property type="entry name" value="IGPS"/>
    <property type="match status" value="1"/>
</dbReference>
<dbReference type="NCBIfam" id="NF001377">
    <property type="entry name" value="PRK00278.2-4"/>
    <property type="match status" value="1"/>
</dbReference>
<keyword evidence="7 8" id="KW-0456">Lyase</keyword>
<evidence type="ECO:0000256" key="8">
    <source>
        <dbReference type="HAMAP-Rule" id="MF_00134"/>
    </source>
</evidence>
<comment type="caution">
    <text evidence="10">The sequence shown here is derived from an EMBL/GenBank/DDBJ whole genome shotgun (WGS) entry which is preliminary data.</text>
</comment>
<sequence length="258" mass="28548">MNILDKILEKKKIEVELRKKSFPIEKQMLKDAPLRASFKDALTQKNSKPAIIAELKKASPSRGVIRENFDPETLARGLEKSGASALSVLTEKNFFLGSLDNLKIAVSQVKIPILRKDFIFDPYQLLEAKLFGASAALLIARMLKKDELKRLIDFAREIELDILTETHSAEEIEIATECGAEIIGVNSRDLATFKTDLSAVSDLLNLIPNNCKKVAESGINTHEELEFMFKAKADACLIGGALMEAANPPEKLKNLLGL</sequence>
<evidence type="ECO:0000313" key="10">
    <source>
        <dbReference type="EMBL" id="MDX8415538.1"/>
    </source>
</evidence>